<dbReference type="InterPro" id="IPR011990">
    <property type="entry name" value="TPR-like_helical_dom_sf"/>
</dbReference>
<evidence type="ECO:0000313" key="5">
    <source>
        <dbReference type="EMBL" id="HJC40754.1"/>
    </source>
</evidence>
<dbReference type="Pfam" id="PF13181">
    <property type="entry name" value="TPR_8"/>
    <property type="match status" value="1"/>
</dbReference>
<comment type="caution">
    <text evidence="5">The sequence shown here is derived from an EMBL/GenBank/DDBJ whole genome shotgun (WGS) entry which is preliminary data.</text>
</comment>
<dbReference type="AlphaFoldDB" id="A0A9D2T062"/>
<dbReference type="PANTHER" id="PTHR22904">
    <property type="entry name" value="TPR REPEAT CONTAINING PROTEIN"/>
    <property type="match status" value="1"/>
</dbReference>
<evidence type="ECO:0000256" key="4">
    <source>
        <dbReference type="SAM" id="SignalP"/>
    </source>
</evidence>
<accession>A0A9D2T062</accession>
<keyword evidence="1" id="KW-0677">Repeat</keyword>
<dbReference type="InterPro" id="IPR019734">
    <property type="entry name" value="TPR_rpt"/>
</dbReference>
<keyword evidence="2 3" id="KW-0802">TPR repeat</keyword>
<organism evidence="5 6">
    <name type="scientific">Candidatus Intestinimonas pullistercoris</name>
    <dbReference type="NCBI Taxonomy" id="2838623"/>
    <lineage>
        <taxon>Bacteria</taxon>
        <taxon>Bacillati</taxon>
        <taxon>Bacillota</taxon>
        <taxon>Clostridia</taxon>
        <taxon>Eubacteriales</taxon>
        <taxon>Intestinimonas</taxon>
    </lineage>
</organism>
<gene>
    <name evidence="5" type="ORF">H9701_04295</name>
</gene>
<dbReference type="GO" id="GO:0051879">
    <property type="term" value="F:Hsp90 protein binding"/>
    <property type="evidence" value="ECO:0007669"/>
    <property type="project" value="TreeGrafter"/>
</dbReference>
<sequence length="338" mass="37258">MGRRLSGLFLVLALALAACGGQGSWQEQYDLGVQYLSEGNYEEAILAFTAAIEIDPNQAEAYLGRGDAFIGKAEAATPEGAEALEGEALSAYESALADLLRAIDLAPLTVQAYERAAQVYAALGYLDAAIAILERGIEATGDAGLQAALEGWKREQTLTVLTYQAAYRPDGTLCAFQYYDYNEQGYQIRTEFTHCDETGAAESTYIDQWEYDGEPGHCWHIPDRQGYDSEEAWRAEWQEEWHEPGTHDYWTSSTGGDYSICVDPLLYKDTRESVSETGDVLSNENASESESQRRWATAVYTFDEVGHPVAITSYYEDGTISGTAVLEWTVIEPVEEGT</sequence>
<proteinExistence type="predicted"/>
<dbReference type="Proteomes" id="UP000823882">
    <property type="component" value="Unassembled WGS sequence"/>
</dbReference>
<evidence type="ECO:0000256" key="3">
    <source>
        <dbReference type="PROSITE-ProRule" id="PRU00339"/>
    </source>
</evidence>
<feature type="signal peptide" evidence="4">
    <location>
        <begin position="1"/>
        <end position="20"/>
    </location>
</feature>
<dbReference type="PANTHER" id="PTHR22904:SF523">
    <property type="entry name" value="STRESS-INDUCED-PHOSPHOPROTEIN 1"/>
    <property type="match status" value="1"/>
</dbReference>
<feature type="chain" id="PRO_5038383750" evidence="4">
    <location>
        <begin position="21"/>
        <end position="338"/>
    </location>
</feature>
<name>A0A9D2T062_9FIRM</name>
<evidence type="ECO:0000256" key="1">
    <source>
        <dbReference type="ARBA" id="ARBA00022737"/>
    </source>
</evidence>
<dbReference type="EMBL" id="DWWJ01000081">
    <property type="protein sequence ID" value="HJC40754.1"/>
    <property type="molecule type" value="Genomic_DNA"/>
</dbReference>
<feature type="repeat" description="TPR" evidence="3">
    <location>
        <begin position="25"/>
        <end position="58"/>
    </location>
</feature>
<dbReference type="PROSITE" id="PS51257">
    <property type="entry name" value="PROKAR_LIPOPROTEIN"/>
    <property type="match status" value="1"/>
</dbReference>
<evidence type="ECO:0000313" key="6">
    <source>
        <dbReference type="Proteomes" id="UP000823882"/>
    </source>
</evidence>
<reference evidence="5" key="1">
    <citation type="journal article" date="2021" name="PeerJ">
        <title>Extensive microbial diversity within the chicken gut microbiome revealed by metagenomics and culture.</title>
        <authorList>
            <person name="Gilroy R."/>
            <person name="Ravi A."/>
            <person name="Getino M."/>
            <person name="Pursley I."/>
            <person name="Horton D.L."/>
            <person name="Alikhan N.F."/>
            <person name="Baker D."/>
            <person name="Gharbi K."/>
            <person name="Hall N."/>
            <person name="Watson M."/>
            <person name="Adriaenssens E.M."/>
            <person name="Foster-Nyarko E."/>
            <person name="Jarju S."/>
            <person name="Secka A."/>
            <person name="Antonio M."/>
            <person name="Oren A."/>
            <person name="Chaudhuri R.R."/>
            <person name="La Ragione R."/>
            <person name="Hildebrand F."/>
            <person name="Pallen M.J."/>
        </authorList>
    </citation>
    <scope>NUCLEOTIDE SEQUENCE</scope>
    <source>
        <strain evidence="5">CHK186-1790</strain>
    </source>
</reference>
<keyword evidence="4" id="KW-0732">Signal</keyword>
<dbReference type="Gene3D" id="1.25.40.10">
    <property type="entry name" value="Tetratricopeptide repeat domain"/>
    <property type="match status" value="1"/>
</dbReference>
<evidence type="ECO:0000256" key="2">
    <source>
        <dbReference type="ARBA" id="ARBA00022803"/>
    </source>
</evidence>
<dbReference type="Pfam" id="PF13414">
    <property type="entry name" value="TPR_11"/>
    <property type="match status" value="1"/>
</dbReference>
<protein>
    <submittedName>
        <fullName evidence="5">Tetratricopeptide repeat protein</fullName>
    </submittedName>
</protein>
<dbReference type="PROSITE" id="PS50005">
    <property type="entry name" value="TPR"/>
    <property type="match status" value="1"/>
</dbReference>
<dbReference type="SMART" id="SM00028">
    <property type="entry name" value="TPR"/>
    <property type="match status" value="2"/>
</dbReference>
<reference evidence="5" key="2">
    <citation type="submission" date="2021-04" db="EMBL/GenBank/DDBJ databases">
        <authorList>
            <person name="Gilroy R."/>
        </authorList>
    </citation>
    <scope>NUCLEOTIDE SEQUENCE</scope>
    <source>
        <strain evidence="5">CHK186-1790</strain>
    </source>
</reference>
<dbReference type="SUPFAM" id="SSF48452">
    <property type="entry name" value="TPR-like"/>
    <property type="match status" value="1"/>
</dbReference>
<dbReference type="PROSITE" id="PS50293">
    <property type="entry name" value="TPR_REGION"/>
    <property type="match status" value="1"/>
</dbReference>